<dbReference type="SUPFAM" id="SSF54189">
    <property type="entry name" value="Ribosomal proteins S24e, L23 and L15e"/>
    <property type="match status" value="1"/>
</dbReference>
<dbReference type="InterPro" id="IPR001014">
    <property type="entry name" value="Ribosomal_uL23_CS"/>
</dbReference>
<evidence type="ECO:0000256" key="7">
    <source>
        <dbReference type="RuleBase" id="RU003934"/>
    </source>
</evidence>
<dbReference type="HAMAP" id="MF_01369_A">
    <property type="entry name" value="Ribosomal_uL23_A"/>
    <property type="match status" value="1"/>
</dbReference>
<evidence type="ECO:0000256" key="5">
    <source>
        <dbReference type="ARBA" id="ARBA00023274"/>
    </source>
</evidence>
<dbReference type="NCBIfam" id="NF011118">
    <property type="entry name" value="PRK14548.1"/>
    <property type="match status" value="1"/>
</dbReference>
<dbReference type="InterPro" id="IPR019985">
    <property type="entry name" value="Ribosomal_uL23"/>
</dbReference>
<dbReference type="RefSeq" id="WP_347722080.1">
    <property type="nucleotide sequence ID" value="NZ_CP104395.1"/>
</dbReference>
<dbReference type="Proteomes" id="UP001218034">
    <property type="component" value="Chromosome"/>
</dbReference>
<comment type="subunit">
    <text evidence="6">Part of the 50S ribosomal subunit. Contacts protein L29.</text>
</comment>
<gene>
    <name evidence="8" type="primary">rplW</name>
    <name evidence="6" type="synonym">rpl23</name>
    <name evidence="8" type="ORF">SVXNc_0176</name>
</gene>
<evidence type="ECO:0000256" key="3">
    <source>
        <dbReference type="ARBA" id="ARBA00022884"/>
    </source>
</evidence>
<dbReference type="EMBL" id="CP104395">
    <property type="protein sequence ID" value="WEL19208.1"/>
    <property type="molecule type" value="Genomic_DNA"/>
</dbReference>
<comment type="function">
    <text evidence="6">Binds to 23S rRNA. One of the proteins that surrounds the polypeptide exit tunnel on the outside of the ribosome.</text>
</comment>
<sequence length="89" mass="10062">MNTEKAWKVIENPHLTEKAMDKVDEDNTLVLMVDIDANKPQIEDAVEHLFDVTVKKVNTTITPQAKKKAFVRLSETDDAMNVATKMGMM</sequence>
<proteinExistence type="inferred from homology"/>
<dbReference type="Gene3D" id="3.30.70.330">
    <property type="match status" value="1"/>
</dbReference>
<comment type="similarity">
    <text evidence="1 6 7">Belongs to the universal ribosomal protein uL23 family.</text>
</comment>
<dbReference type="Pfam" id="PF00276">
    <property type="entry name" value="Ribosomal_L23"/>
    <property type="match status" value="1"/>
</dbReference>
<evidence type="ECO:0000256" key="4">
    <source>
        <dbReference type="ARBA" id="ARBA00022980"/>
    </source>
</evidence>
<evidence type="ECO:0000313" key="8">
    <source>
        <dbReference type="EMBL" id="WEL19208.1"/>
    </source>
</evidence>
<dbReference type="InterPro" id="IPR013025">
    <property type="entry name" value="Ribosomal_uL23-like"/>
</dbReference>
<keyword evidence="5 6" id="KW-0687">Ribonucleoprotein</keyword>
<evidence type="ECO:0000313" key="9">
    <source>
        <dbReference type="Proteomes" id="UP001218034"/>
    </source>
</evidence>
<keyword evidence="2 6" id="KW-0699">rRNA-binding</keyword>
<keyword evidence="3 6" id="KW-0694">RNA-binding</keyword>
<dbReference type="PANTHER" id="PTHR11620">
    <property type="entry name" value="60S RIBOSOMAL PROTEIN L23A"/>
    <property type="match status" value="1"/>
</dbReference>
<dbReference type="InterPro" id="IPR012678">
    <property type="entry name" value="Ribosomal_uL23/eL15/eS24_sf"/>
</dbReference>
<evidence type="ECO:0000256" key="6">
    <source>
        <dbReference type="HAMAP-Rule" id="MF_01369"/>
    </source>
</evidence>
<keyword evidence="4 6" id="KW-0689">Ribosomal protein</keyword>
<dbReference type="GO" id="GO:0005840">
    <property type="term" value="C:ribosome"/>
    <property type="evidence" value="ECO:0007669"/>
    <property type="project" value="UniProtKB-KW"/>
</dbReference>
<name>A0ABY8CH05_9ARCH</name>
<dbReference type="GeneID" id="98290216"/>
<keyword evidence="9" id="KW-1185">Reference proteome</keyword>
<evidence type="ECO:0000256" key="1">
    <source>
        <dbReference type="ARBA" id="ARBA00006700"/>
    </source>
</evidence>
<dbReference type="InterPro" id="IPR012677">
    <property type="entry name" value="Nucleotide-bd_a/b_plait_sf"/>
</dbReference>
<dbReference type="PROSITE" id="PS00050">
    <property type="entry name" value="RIBOSOMAL_L23"/>
    <property type="match status" value="1"/>
</dbReference>
<protein>
    <recommendedName>
        <fullName evidence="6">Large ribosomal subunit protein uL23</fullName>
    </recommendedName>
</protein>
<accession>A0ABY8CH05</accession>
<organism evidence="8 9">
    <name type="scientific">Candidatus Nanohalococcus occultus</name>
    <dbReference type="NCBI Taxonomy" id="2978047"/>
    <lineage>
        <taxon>Archaea</taxon>
        <taxon>Candidatus Nanohalarchaeota</taxon>
        <taxon>Candidatus Nanohalarchaeota incertae sedis</taxon>
        <taxon>Candidatus Nanohalococcus</taxon>
    </lineage>
</organism>
<evidence type="ECO:0000256" key="2">
    <source>
        <dbReference type="ARBA" id="ARBA00022730"/>
    </source>
</evidence>
<reference evidence="8 9" key="1">
    <citation type="submission" date="2022-09" db="EMBL/GenBank/DDBJ databases">
        <title>Xylan utilization by haloarchaea-nanohaloarchaea associations.</title>
        <authorList>
            <person name="Yakimov M."/>
        </authorList>
    </citation>
    <scope>NUCLEOTIDE SEQUENCE [LARGE SCALE GENOMIC DNA]</scope>
    <source>
        <strain evidence="8 9">SVXNc</strain>
    </source>
</reference>
<dbReference type="NCBIfam" id="TIGR03636">
    <property type="entry name" value="uL23_arch"/>
    <property type="match status" value="1"/>
</dbReference>